<keyword evidence="2" id="KW-0449">Lipoprotein</keyword>
<evidence type="ECO:0000256" key="1">
    <source>
        <dbReference type="SAM" id="SignalP"/>
    </source>
</evidence>
<dbReference type="PIRSF" id="PIRSF004982">
    <property type="entry name" value="SlP"/>
    <property type="match status" value="1"/>
</dbReference>
<dbReference type="Pfam" id="PF03843">
    <property type="entry name" value="Slp"/>
    <property type="match status" value="1"/>
</dbReference>
<sequence>MRAHLGFCYTVFMNGRWRGSLLCLVLVFSGCASTGEYTAPASSLIPFVEVGRAPDTFKGQTATFGGKVLAAKRLTEGTRIEILQLPLDSSLRPTHDLSKSQGRFLAIKKEFLDPATIPAGTFVTVTGEVTGAVTMPLDETEYRYLTLAIATLQVWPAEEDRPARLRPYPYYIMPGPYWGPYWHPYWWGPWPYW</sequence>
<keyword evidence="3" id="KW-1185">Reference proteome</keyword>
<reference evidence="3" key="1">
    <citation type="submission" date="2015-09" db="EMBL/GenBank/DDBJ databases">
        <authorList>
            <person name="Daims H."/>
        </authorList>
    </citation>
    <scope>NUCLEOTIDE SEQUENCE [LARGE SCALE GENOMIC DNA]</scope>
</reference>
<dbReference type="Proteomes" id="UP000066284">
    <property type="component" value="Chromosome 1"/>
</dbReference>
<evidence type="ECO:0000313" key="3">
    <source>
        <dbReference type="Proteomes" id="UP000066284"/>
    </source>
</evidence>
<dbReference type="PANTHER" id="PTHR37530:SF1">
    <property type="entry name" value="OUTER MEMBRANE PROTEIN SLP"/>
    <property type="match status" value="1"/>
</dbReference>
<proteinExistence type="predicted"/>
<dbReference type="PROSITE" id="PS51257">
    <property type="entry name" value="PROKAR_LIPOPROTEIN"/>
    <property type="match status" value="1"/>
</dbReference>
<keyword evidence="1" id="KW-0732">Signal</keyword>
<feature type="chain" id="PRO_5006623537" evidence="1">
    <location>
        <begin position="35"/>
        <end position="193"/>
    </location>
</feature>
<dbReference type="GO" id="GO:0019867">
    <property type="term" value="C:outer membrane"/>
    <property type="evidence" value="ECO:0007669"/>
    <property type="project" value="InterPro"/>
</dbReference>
<dbReference type="InterPro" id="IPR004658">
    <property type="entry name" value="OMP_Slp"/>
</dbReference>
<dbReference type="PANTHER" id="PTHR37530">
    <property type="entry name" value="OUTER MEMBRANE PROTEIN SLP"/>
    <property type="match status" value="1"/>
</dbReference>
<feature type="signal peptide" evidence="1">
    <location>
        <begin position="1"/>
        <end position="34"/>
    </location>
</feature>
<dbReference type="KEGG" id="nio:NITINOP_0390"/>
<accession>A0A0S4KSJ9</accession>
<dbReference type="STRING" id="1715989.NITINOP_0390"/>
<name>A0A0S4KSJ9_9BACT</name>
<gene>
    <name evidence="2" type="ORF">NITINOP_0390</name>
</gene>
<organism evidence="2 3">
    <name type="scientific">Candidatus Nitrospira inopinata</name>
    <dbReference type="NCBI Taxonomy" id="1715989"/>
    <lineage>
        <taxon>Bacteria</taxon>
        <taxon>Pseudomonadati</taxon>
        <taxon>Nitrospirota</taxon>
        <taxon>Nitrospiria</taxon>
        <taxon>Nitrospirales</taxon>
        <taxon>Nitrospiraceae</taxon>
        <taxon>Nitrospira</taxon>
    </lineage>
</organism>
<evidence type="ECO:0000313" key="2">
    <source>
        <dbReference type="EMBL" id="CUQ65366.1"/>
    </source>
</evidence>
<dbReference type="EMBL" id="LN885086">
    <property type="protein sequence ID" value="CUQ65366.1"/>
    <property type="molecule type" value="Genomic_DNA"/>
</dbReference>
<dbReference type="NCBIfam" id="TIGR00752">
    <property type="entry name" value="slp"/>
    <property type="match status" value="1"/>
</dbReference>
<dbReference type="AlphaFoldDB" id="A0A0S4KSJ9"/>
<protein>
    <submittedName>
        <fullName evidence="2">Putative Outer membrane lipoprotein Slp</fullName>
    </submittedName>
</protein>